<dbReference type="InterPro" id="IPR036638">
    <property type="entry name" value="HLH_DNA-bd_sf"/>
</dbReference>
<dbReference type="EMBL" id="CABPRJ010001426">
    <property type="protein sequence ID" value="VVC35332.1"/>
    <property type="molecule type" value="Genomic_DNA"/>
</dbReference>
<dbReference type="GO" id="GO:0005634">
    <property type="term" value="C:nucleus"/>
    <property type="evidence" value="ECO:0007669"/>
    <property type="project" value="UniProtKB-SubCell"/>
</dbReference>
<evidence type="ECO:0000259" key="12">
    <source>
        <dbReference type="PROSITE" id="PS50888"/>
    </source>
</evidence>
<dbReference type="OrthoDB" id="5981879at2759"/>
<proteinExistence type="predicted"/>
<protein>
    <recommendedName>
        <fullName evidence="9">Max-binding protein MNT</fullName>
    </recommendedName>
    <alternativeName>
        <fullName evidence="10">Myc antagonist MNT</fullName>
    </alternativeName>
</protein>
<evidence type="ECO:0000256" key="10">
    <source>
        <dbReference type="ARBA" id="ARBA00083368"/>
    </source>
</evidence>
<evidence type="ECO:0000256" key="8">
    <source>
        <dbReference type="ARBA" id="ARBA00062701"/>
    </source>
</evidence>
<dbReference type="PANTHER" id="PTHR11969">
    <property type="entry name" value="MAX DIMERIZATION, MAD"/>
    <property type="match status" value="1"/>
</dbReference>
<evidence type="ECO:0000256" key="6">
    <source>
        <dbReference type="ARBA" id="ARBA00023242"/>
    </source>
</evidence>
<comment type="function">
    <text evidence="7">Binds DNA as a heterodimer with MAX and represses transcription. Binds to the canonical E box sequence 5'-CACGTG-3' and, with higher affinity, to 5'-CACGCG-3'.</text>
</comment>
<evidence type="ECO:0000313" key="13">
    <source>
        <dbReference type="EMBL" id="VVC35332.1"/>
    </source>
</evidence>
<dbReference type="PROSITE" id="PS50888">
    <property type="entry name" value="BHLH"/>
    <property type="match status" value="1"/>
</dbReference>
<reference evidence="13 14" key="1">
    <citation type="submission" date="2019-08" db="EMBL/GenBank/DDBJ databases">
        <authorList>
            <person name="Alioto T."/>
            <person name="Alioto T."/>
            <person name="Gomez Garrido J."/>
        </authorList>
    </citation>
    <scope>NUCLEOTIDE SEQUENCE [LARGE SCALE GENOMIC DNA]</scope>
</reference>
<dbReference type="Proteomes" id="UP000325440">
    <property type="component" value="Unassembled WGS sequence"/>
</dbReference>
<evidence type="ECO:0000256" key="7">
    <source>
        <dbReference type="ARBA" id="ARBA00057176"/>
    </source>
</evidence>
<keyword evidence="14" id="KW-1185">Reference proteome</keyword>
<keyword evidence="5" id="KW-0804">Transcription</keyword>
<evidence type="ECO:0000256" key="11">
    <source>
        <dbReference type="SAM" id="MobiDB-lite"/>
    </source>
</evidence>
<dbReference type="InterPro" id="IPR011598">
    <property type="entry name" value="bHLH_dom"/>
</dbReference>
<evidence type="ECO:0000256" key="4">
    <source>
        <dbReference type="ARBA" id="ARBA00023125"/>
    </source>
</evidence>
<feature type="domain" description="BHLH" evidence="12">
    <location>
        <begin position="188"/>
        <end position="240"/>
    </location>
</feature>
<keyword evidence="6" id="KW-0539">Nucleus</keyword>
<accession>A0A5E4MST3</accession>
<evidence type="ECO:0000256" key="1">
    <source>
        <dbReference type="ARBA" id="ARBA00004123"/>
    </source>
</evidence>
<dbReference type="SUPFAM" id="SSF47459">
    <property type="entry name" value="HLH, helix-loop-helix DNA-binding domain"/>
    <property type="match status" value="1"/>
</dbReference>
<evidence type="ECO:0000256" key="5">
    <source>
        <dbReference type="ARBA" id="ARBA00023163"/>
    </source>
</evidence>
<gene>
    <name evidence="13" type="ORF">CINCED_3A025463</name>
</gene>
<dbReference type="GO" id="GO:0000978">
    <property type="term" value="F:RNA polymerase II cis-regulatory region sequence-specific DNA binding"/>
    <property type="evidence" value="ECO:0007669"/>
    <property type="project" value="TreeGrafter"/>
</dbReference>
<sequence>MSMRCGLQTLLEAARFVELQEEFEKQQLVTLHAAEEPLSNSKDAVYHQPASVTLPSSDLPASLNHIEPPSTPPRQQQPPPPPPPSLPSLPPQPQHQQQHHHHHQPQQHPLQLHQQAAPALIQQQQQQQQQQQLIHHYTYKPTVAAPTVAAVVTTCNTTNNVIVVNNNHDDNVAALSLAQELKRRTGSGTREVHNKLEKNRRAHLKECFELLKKQVPASQDEKKTSNLSILRSAIRYIQVLRRRERELEHEMERLARDKIWAQQRHASLKKELAAKWDHIDFSKLLPDLPPDGMTRKNAITTSINGDFETERDASMVTSDADDSKLSALYSSTSSLSSSSPPTLPLVSDITPHQVKVVSTSPMMGSTIHIVPQTRNSSSLPCNTLQQQTLTFVHHKDALNQQDSTQAVLTKVSNGSFTLYGDPKLTPNRSKVSLAGIKIGTSVIDHSNNTTTSAPIRLLQNNIIASQTSVVNRGPPTPNHVITRPLLLTHHTNSSPAHLVLSTASSKAVTIPNQQLPPLSNGHLLVKPSAMVVMNSSQPKSHHSGHKA</sequence>
<dbReference type="Pfam" id="PF00010">
    <property type="entry name" value="HLH"/>
    <property type="match status" value="1"/>
</dbReference>
<evidence type="ECO:0000313" key="14">
    <source>
        <dbReference type="Proteomes" id="UP000325440"/>
    </source>
</evidence>
<comment type="subunit">
    <text evidence="8">Efficient DNA binding requires dimerization with another bHLH protein. Binds DNA as a homodimer or a heterodimer with MAX.</text>
</comment>
<evidence type="ECO:0000256" key="2">
    <source>
        <dbReference type="ARBA" id="ARBA00022491"/>
    </source>
</evidence>
<dbReference type="GO" id="GO:0000981">
    <property type="term" value="F:DNA-binding transcription factor activity, RNA polymerase II-specific"/>
    <property type="evidence" value="ECO:0007669"/>
    <property type="project" value="TreeGrafter"/>
</dbReference>
<feature type="compositionally biased region" description="Low complexity" evidence="11">
    <location>
        <begin position="106"/>
        <end position="124"/>
    </location>
</feature>
<dbReference type="GO" id="GO:0046983">
    <property type="term" value="F:protein dimerization activity"/>
    <property type="evidence" value="ECO:0007669"/>
    <property type="project" value="InterPro"/>
</dbReference>
<dbReference type="AlphaFoldDB" id="A0A5E4MST3"/>
<keyword evidence="3" id="KW-0805">Transcription regulation</keyword>
<dbReference type="PANTHER" id="PTHR11969:SF99">
    <property type="entry name" value="MAX-BINDING PROTEIN MNT"/>
    <property type="match status" value="1"/>
</dbReference>
<feature type="compositionally biased region" description="Pro residues" evidence="11">
    <location>
        <begin position="69"/>
        <end position="93"/>
    </location>
</feature>
<dbReference type="FunFam" id="4.10.280.10:FF:000034">
    <property type="entry name" value="MAX network transcriptional repressor"/>
    <property type="match status" value="1"/>
</dbReference>
<organism evidence="13 14">
    <name type="scientific">Cinara cedri</name>
    <dbReference type="NCBI Taxonomy" id="506608"/>
    <lineage>
        <taxon>Eukaryota</taxon>
        <taxon>Metazoa</taxon>
        <taxon>Ecdysozoa</taxon>
        <taxon>Arthropoda</taxon>
        <taxon>Hexapoda</taxon>
        <taxon>Insecta</taxon>
        <taxon>Pterygota</taxon>
        <taxon>Neoptera</taxon>
        <taxon>Paraneoptera</taxon>
        <taxon>Hemiptera</taxon>
        <taxon>Sternorrhyncha</taxon>
        <taxon>Aphidomorpha</taxon>
        <taxon>Aphidoidea</taxon>
        <taxon>Aphididae</taxon>
        <taxon>Lachninae</taxon>
        <taxon>Cinara</taxon>
    </lineage>
</organism>
<dbReference type="Gene3D" id="4.10.280.10">
    <property type="entry name" value="Helix-loop-helix DNA-binding domain"/>
    <property type="match status" value="1"/>
</dbReference>
<comment type="subcellular location">
    <subcellularLocation>
        <location evidence="1">Nucleus</location>
    </subcellularLocation>
</comment>
<evidence type="ECO:0000256" key="3">
    <source>
        <dbReference type="ARBA" id="ARBA00023015"/>
    </source>
</evidence>
<feature type="region of interest" description="Disordered" evidence="11">
    <location>
        <begin position="52"/>
        <end position="124"/>
    </location>
</feature>
<keyword evidence="2" id="KW-0678">Repressor</keyword>
<evidence type="ECO:0000256" key="9">
    <source>
        <dbReference type="ARBA" id="ARBA00070444"/>
    </source>
</evidence>
<name>A0A5E4MST3_9HEMI</name>
<dbReference type="SMART" id="SM00353">
    <property type="entry name" value="HLH"/>
    <property type="match status" value="1"/>
</dbReference>
<keyword evidence="4" id="KW-0238">DNA-binding</keyword>